<reference evidence="1 2" key="1">
    <citation type="journal article" date="2011" name="Stand. Genomic Sci.">
        <title>Non-contiguous finished genome sequence of Bacteroides coprosuis type strain (PC139).</title>
        <authorList>
            <person name="Land M."/>
            <person name="Held B."/>
            <person name="Gronow S."/>
            <person name="Abt B."/>
            <person name="Lucas S."/>
            <person name="Del Rio T.G."/>
            <person name="Nolan M."/>
            <person name="Tice H."/>
            <person name="Cheng J.F."/>
            <person name="Pitluck S."/>
            <person name="Liolios K."/>
            <person name="Pagani I."/>
            <person name="Ivanova N."/>
            <person name="Mavromatis K."/>
            <person name="Mikhailova N."/>
            <person name="Pati A."/>
            <person name="Tapia R."/>
            <person name="Han C."/>
            <person name="Goodwin L."/>
            <person name="Chen A."/>
            <person name="Palaniappan K."/>
            <person name="Hauser L."/>
            <person name="Brambilla E.M."/>
            <person name="Rohde M."/>
            <person name="Goker M."/>
            <person name="Detter J.C."/>
            <person name="Woyke T."/>
            <person name="Bristow J."/>
            <person name="Eisen J.A."/>
            <person name="Markowitz V."/>
            <person name="Hugenholtz P."/>
            <person name="Kyrpides N.C."/>
            <person name="Klenk H.P."/>
            <person name="Lapidus A."/>
        </authorList>
    </citation>
    <scope>NUCLEOTIDE SEQUENCE [LARGE SCALE GENOMIC DNA]</scope>
    <source>
        <strain evidence="1 2">DSM 18011</strain>
    </source>
</reference>
<protein>
    <submittedName>
        <fullName evidence="1">Uncharacterized protein</fullName>
    </submittedName>
</protein>
<dbReference type="eggNOG" id="ENOG50315VM">
    <property type="taxonomic scope" value="Bacteria"/>
</dbReference>
<keyword evidence="2" id="KW-1185">Reference proteome</keyword>
<evidence type="ECO:0000313" key="1">
    <source>
        <dbReference type="EMBL" id="EGJ71574.1"/>
    </source>
</evidence>
<dbReference type="AlphaFoldDB" id="F3ZPB7"/>
<dbReference type="HOGENOM" id="CLU_1891951_0_0_10"/>
<dbReference type="Proteomes" id="UP000018439">
    <property type="component" value="Chromosome"/>
</dbReference>
<dbReference type="OrthoDB" id="1121032at2"/>
<accession>F3ZPB7</accession>
<name>F3ZPB7_9BACE</name>
<dbReference type="EMBL" id="CM001167">
    <property type="protein sequence ID" value="EGJ71574.1"/>
    <property type="molecule type" value="Genomic_DNA"/>
</dbReference>
<evidence type="ECO:0000313" key="2">
    <source>
        <dbReference type="Proteomes" id="UP000018439"/>
    </source>
</evidence>
<organism evidence="1 2">
    <name type="scientific">Bacteroides coprosuis DSM 18011</name>
    <dbReference type="NCBI Taxonomy" id="679937"/>
    <lineage>
        <taxon>Bacteria</taxon>
        <taxon>Pseudomonadati</taxon>
        <taxon>Bacteroidota</taxon>
        <taxon>Bacteroidia</taxon>
        <taxon>Bacteroidales</taxon>
        <taxon>Bacteroidaceae</taxon>
        <taxon>Bacteroides</taxon>
    </lineage>
</organism>
<sequence>MLKEDFLLRMIQEVMKALTALLNKKGSKLEKQQELENFYSKYLNKDKDFFLTQSIEDIHVYLDQSKLQEKVVRIELLAEILYHDALLSSQIEEKRNLALKACYLFEELTRLDKTFSVERQLKTKQLMELANVHN</sequence>
<proteinExistence type="predicted"/>
<gene>
    <name evidence="1" type="ORF">Bcop_1379</name>
</gene>